<dbReference type="PANTHER" id="PTHR33048">
    <property type="entry name" value="PTH11-LIKE INTEGRAL MEMBRANE PROTEIN (AFU_ORTHOLOGUE AFUA_5G11245)"/>
    <property type="match status" value="1"/>
</dbReference>
<comment type="similarity">
    <text evidence="13">Belongs to the SAT4 family.</text>
</comment>
<evidence type="ECO:0000256" key="12">
    <source>
        <dbReference type="ARBA" id="ARBA00023288"/>
    </source>
</evidence>
<feature type="transmembrane region" description="Helical" evidence="16">
    <location>
        <begin position="184"/>
        <end position="208"/>
    </location>
</feature>
<dbReference type="PROSITE" id="PS52012">
    <property type="entry name" value="CFEM"/>
    <property type="match status" value="1"/>
</dbReference>
<evidence type="ECO:0000256" key="9">
    <source>
        <dbReference type="ARBA" id="ARBA00022989"/>
    </source>
</evidence>
<comment type="subcellular location">
    <subcellularLocation>
        <location evidence="2">Membrane</location>
        <topology evidence="2">Lipid-anchor</topology>
        <topology evidence="2">GPI-anchor</topology>
    </subcellularLocation>
    <subcellularLocation>
        <location evidence="1">Membrane</location>
        <topology evidence="1">Multi-pass membrane protein</topology>
    </subcellularLocation>
    <subcellularLocation>
        <location evidence="3">Secreted</location>
    </subcellularLocation>
</comment>
<dbReference type="OrthoDB" id="2496787at2759"/>
<keyword evidence="6" id="KW-0336">GPI-anchor</keyword>
<keyword evidence="11 14" id="KW-1015">Disulfide bond</keyword>
<feature type="binding site" description="axial binding residue" evidence="14">
    <location>
        <position position="57"/>
    </location>
    <ligand>
        <name>heme</name>
        <dbReference type="ChEBI" id="CHEBI:30413"/>
    </ligand>
    <ligandPart>
        <name>Fe</name>
        <dbReference type="ChEBI" id="CHEBI:18248"/>
    </ligandPart>
</feature>
<feature type="disulfide bond" evidence="14">
    <location>
        <begin position="43"/>
        <end position="74"/>
    </location>
</feature>
<dbReference type="KEGG" id="pchm:VFPPC_04102"/>
<keyword evidence="6" id="KW-0325">Glycoprotein</keyword>
<feature type="transmembrane region" description="Helical" evidence="16">
    <location>
        <begin position="305"/>
        <end position="328"/>
    </location>
</feature>
<feature type="disulfide bond" evidence="14">
    <location>
        <begin position="39"/>
        <end position="79"/>
    </location>
</feature>
<evidence type="ECO:0000256" key="8">
    <source>
        <dbReference type="ARBA" id="ARBA00022729"/>
    </source>
</evidence>
<proteinExistence type="inferred from homology"/>
<feature type="disulfide bond" evidence="14">
    <location>
        <begin position="62"/>
        <end position="95"/>
    </location>
</feature>
<protein>
    <recommendedName>
        <fullName evidence="18">CFEM domain-containing protein</fullName>
    </recommendedName>
</protein>
<dbReference type="SMART" id="SM00747">
    <property type="entry name" value="CFEM"/>
    <property type="match status" value="1"/>
</dbReference>
<evidence type="ECO:0000259" key="18">
    <source>
        <dbReference type="PROSITE" id="PS52012"/>
    </source>
</evidence>
<evidence type="ECO:0000256" key="11">
    <source>
        <dbReference type="ARBA" id="ARBA00023157"/>
    </source>
</evidence>
<keyword evidence="7 16" id="KW-0812">Transmembrane</keyword>
<evidence type="ECO:0000256" key="16">
    <source>
        <dbReference type="SAM" id="Phobius"/>
    </source>
</evidence>
<dbReference type="Pfam" id="PF05730">
    <property type="entry name" value="CFEM"/>
    <property type="match status" value="1"/>
</dbReference>
<keyword evidence="14" id="KW-0408">Iron</keyword>
<keyword evidence="8 17" id="KW-0732">Signal</keyword>
<evidence type="ECO:0000313" key="20">
    <source>
        <dbReference type="Proteomes" id="UP000078397"/>
    </source>
</evidence>
<feature type="region of interest" description="Disordered" evidence="15">
    <location>
        <begin position="397"/>
        <end position="428"/>
    </location>
</feature>
<evidence type="ECO:0000256" key="4">
    <source>
        <dbReference type="ARBA" id="ARBA00010031"/>
    </source>
</evidence>
<evidence type="ECO:0000256" key="17">
    <source>
        <dbReference type="SAM" id="SignalP"/>
    </source>
</evidence>
<evidence type="ECO:0000256" key="5">
    <source>
        <dbReference type="ARBA" id="ARBA00022525"/>
    </source>
</evidence>
<keyword evidence="5" id="KW-0964">Secreted</keyword>
<dbReference type="Proteomes" id="UP000078397">
    <property type="component" value="Unassembled WGS sequence"/>
</dbReference>
<evidence type="ECO:0000256" key="13">
    <source>
        <dbReference type="ARBA" id="ARBA00038359"/>
    </source>
</evidence>
<dbReference type="PANTHER" id="PTHR33048:SF143">
    <property type="entry name" value="EXTRACELLULAR MEMBRANE PROTEIN CFEM DOMAIN-CONTAINING PROTEIN-RELATED"/>
    <property type="match status" value="1"/>
</dbReference>
<evidence type="ECO:0000256" key="3">
    <source>
        <dbReference type="ARBA" id="ARBA00004613"/>
    </source>
</evidence>
<organism evidence="19 20">
    <name type="scientific">Pochonia chlamydosporia 170</name>
    <dbReference type="NCBI Taxonomy" id="1380566"/>
    <lineage>
        <taxon>Eukaryota</taxon>
        <taxon>Fungi</taxon>
        <taxon>Dikarya</taxon>
        <taxon>Ascomycota</taxon>
        <taxon>Pezizomycotina</taxon>
        <taxon>Sordariomycetes</taxon>
        <taxon>Hypocreomycetidae</taxon>
        <taxon>Hypocreales</taxon>
        <taxon>Clavicipitaceae</taxon>
        <taxon>Pochonia</taxon>
    </lineage>
</organism>
<feature type="chain" id="PRO_5008101896" description="CFEM domain-containing protein" evidence="17">
    <location>
        <begin position="18"/>
        <end position="428"/>
    </location>
</feature>
<dbReference type="EMBL" id="LSBJ02000003">
    <property type="protein sequence ID" value="OAQ67752.1"/>
    <property type="molecule type" value="Genomic_DNA"/>
</dbReference>
<keyword evidence="14" id="KW-0349">Heme</keyword>
<evidence type="ECO:0000256" key="2">
    <source>
        <dbReference type="ARBA" id="ARBA00004589"/>
    </source>
</evidence>
<keyword evidence="14" id="KW-0479">Metal-binding</keyword>
<dbReference type="InterPro" id="IPR052337">
    <property type="entry name" value="SAT4-like"/>
</dbReference>
<comment type="caution">
    <text evidence="19">The sequence shown here is derived from an EMBL/GenBank/DDBJ whole genome shotgun (WGS) entry which is preliminary data.</text>
</comment>
<keyword evidence="12" id="KW-0449">Lipoprotein</keyword>
<feature type="signal peptide" evidence="17">
    <location>
        <begin position="1"/>
        <end position="17"/>
    </location>
</feature>
<feature type="transmembrane region" description="Helical" evidence="16">
    <location>
        <begin position="104"/>
        <end position="123"/>
    </location>
</feature>
<gene>
    <name evidence="19" type="ORF">VFPPC_04102</name>
</gene>
<reference evidence="19 20" key="1">
    <citation type="journal article" date="2016" name="PLoS Pathog.">
        <title>Biosynthesis of antibiotic leucinostatins in bio-control fungus Purpureocillium lilacinum and their inhibition on phytophthora revealed by genome mining.</title>
        <authorList>
            <person name="Wang G."/>
            <person name="Liu Z."/>
            <person name="Lin R."/>
            <person name="Li E."/>
            <person name="Mao Z."/>
            <person name="Ling J."/>
            <person name="Yang Y."/>
            <person name="Yin W.B."/>
            <person name="Xie B."/>
        </authorList>
    </citation>
    <scope>NUCLEOTIDE SEQUENCE [LARGE SCALE GENOMIC DNA]</scope>
    <source>
        <strain evidence="19">170</strain>
    </source>
</reference>
<dbReference type="RefSeq" id="XP_018144602.1">
    <property type="nucleotide sequence ID" value="XM_018283509.1"/>
</dbReference>
<dbReference type="AlphaFoldDB" id="A0A179FQ88"/>
<dbReference type="Pfam" id="PF20684">
    <property type="entry name" value="Fung_rhodopsin"/>
    <property type="match status" value="1"/>
</dbReference>
<dbReference type="InterPro" id="IPR008427">
    <property type="entry name" value="Extracellular_membr_CFEM_dom"/>
</dbReference>
<evidence type="ECO:0000256" key="14">
    <source>
        <dbReference type="PROSITE-ProRule" id="PRU01356"/>
    </source>
</evidence>
<feature type="domain" description="CFEM" evidence="18">
    <location>
        <begin position="11"/>
        <end position="120"/>
    </location>
</feature>
<evidence type="ECO:0000256" key="15">
    <source>
        <dbReference type="SAM" id="MobiDB-lite"/>
    </source>
</evidence>
<evidence type="ECO:0000256" key="10">
    <source>
        <dbReference type="ARBA" id="ARBA00023136"/>
    </source>
</evidence>
<sequence length="428" mass="47244">MRLTRWLVAVLPFGCYGSQIVNRDAFESPSSVLQRLPPCSATCLTSAVLNSTCSPIDAACICASEEIQASSAKCIQAACSLKDALSTKNTTLAACHAPVRDKTAIYSTLSITLGTTTTVMVLARIIFKQFFSAAQSLALDDKVILGTVAVRIVGTVLNVEGLSAHGLGKDVWTISPETLTTFVMYFYIMEILYFAEVCLIKLSLTLFYLNIFPGKGIRRLLWGTAIFNVIYGVAFVLTAIFQCTPISYYWTQYFGTTPGHCVNINAFGWVNAAISIAVDVWMIALPLNQIRKLKLHWNKKIGVTIMFLIGTFVTIVSVLRLQSLIYFGNSTNPTWYLWPVAYWSTIEVNVGMMCTCLPAMRLILLRLFPQYLGSGTTKQSASYGGYVRSQSRVPTKVSEYKHNDQNSEVELTGNPTLTRTNSESKFSV</sequence>
<dbReference type="STRING" id="1380566.A0A179FQ88"/>
<feature type="compositionally biased region" description="Polar residues" evidence="15">
    <location>
        <begin position="406"/>
        <end position="428"/>
    </location>
</feature>
<evidence type="ECO:0000256" key="6">
    <source>
        <dbReference type="ARBA" id="ARBA00022622"/>
    </source>
</evidence>
<evidence type="ECO:0000256" key="7">
    <source>
        <dbReference type="ARBA" id="ARBA00022692"/>
    </source>
</evidence>
<feature type="transmembrane region" description="Helical" evidence="16">
    <location>
        <begin position="340"/>
        <end position="364"/>
    </location>
</feature>
<dbReference type="InterPro" id="IPR049326">
    <property type="entry name" value="Rhodopsin_dom_fungi"/>
</dbReference>
<dbReference type="GO" id="GO:0098552">
    <property type="term" value="C:side of membrane"/>
    <property type="evidence" value="ECO:0007669"/>
    <property type="project" value="UniProtKB-KW"/>
</dbReference>
<keyword evidence="20" id="KW-1185">Reference proteome</keyword>
<keyword evidence="10 16" id="KW-0472">Membrane</keyword>
<feature type="transmembrane region" description="Helical" evidence="16">
    <location>
        <begin position="262"/>
        <end position="284"/>
    </location>
</feature>
<feature type="disulfide bond" evidence="14">
    <location>
        <begin position="53"/>
        <end position="60"/>
    </location>
</feature>
<evidence type="ECO:0000313" key="19">
    <source>
        <dbReference type="EMBL" id="OAQ67752.1"/>
    </source>
</evidence>
<dbReference type="GeneID" id="28847503"/>
<evidence type="ECO:0000256" key="1">
    <source>
        <dbReference type="ARBA" id="ARBA00004141"/>
    </source>
</evidence>
<comment type="similarity">
    <text evidence="4">Belongs to the RBT5 family.</text>
</comment>
<accession>A0A179FQ88</accession>
<dbReference type="GO" id="GO:0046872">
    <property type="term" value="F:metal ion binding"/>
    <property type="evidence" value="ECO:0007669"/>
    <property type="project" value="UniProtKB-UniRule"/>
</dbReference>
<keyword evidence="9 16" id="KW-1133">Transmembrane helix</keyword>
<dbReference type="GO" id="GO:0005576">
    <property type="term" value="C:extracellular region"/>
    <property type="evidence" value="ECO:0007669"/>
    <property type="project" value="UniProtKB-SubCell"/>
</dbReference>
<name>A0A179FQ88_METCM</name>
<feature type="transmembrane region" description="Helical" evidence="16">
    <location>
        <begin position="220"/>
        <end position="242"/>
    </location>
</feature>